<keyword evidence="10" id="KW-1185">Reference proteome</keyword>
<dbReference type="EMBL" id="FQVC01000015">
    <property type="protein sequence ID" value="SHF85503.1"/>
    <property type="molecule type" value="Genomic_DNA"/>
</dbReference>
<dbReference type="InterPro" id="IPR001080">
    <property type="entry name" value="3Fe4S_ferredoxin"/>
</dbReference>
<dbReference type="PANTHER" id="PTHR36923">
    <property type="entry name" value="FERREDOXIN"/>
    <property type="match status" value="1"/>
</dbReference>
<dbReference type="PATRIC" id="fig|1121477.3.peg.1934"/>
<organism evidence="8 10">
    <name type="scientific">Devosia limi DSM 17137</name>
    <dbReference type="NCBI Taxonomy" id="1121477"/>
    <lineage>
        <taxon>Bacteria</taxon>
        <taxon>Pseudomonadati</taxon>
        <taxon>Pseudomonadota</taxon>
        <taxon>Alphaproteobacteria</taxon>
        <taxon>Hyphomicrobiales</taxon>
        <taxon>Devosiaceae</taxon>
        <taxon>Devosia</taxon>
    </lineage>
</organism>
<dbReference type="PRINTS" id="PR00352">
    <property type="entry name" value="3FE4SFRDOXIN"/>
</dbReference>
<evidence type="ECO:0000313" key="9">
    <source>
        <dbReference type="EMBL" id="SHF85503.1"/>
    </source>
</evidence>
<evidence type="ECO:0000256" key="5">
    <source>
        <dbReference type="ARBA" id="ARBA00023014"/>
    </source>
</evidence>
<protein>
    <recommendedName>
        <fullName evidence="6">Ferredoxin</fullName>
    </recommendedName>
</protein>
<sequence>MKIMVDRTKCDGNGVCMGIAPEVFDVDDELYLHVADPIPDDPELRARVRQAVTSCPILALKPVEK</sequence>
<dbReference type="GO" id="GO:0051536">
    <property type="term" value="F:iron-sulfur cluster binding"/>
    <property type="evidence" value="ECO:0007669"/>
    <property type="project" value="UniProtKB-KW"/>
</dbReference>
<feature type="domain" description="4Fe-4S ferredoxin-type" evidence="7">
    <location>
        <begin position="1"/>
        <end position="29"/>
    </location>
</feature>
<dbReference type="InterPro" id="IPR017896">
    <property type="entry name" value="4Fe4S_Fe-S-bd"/>
</dbReference>
<dbReference type="Proteomes" id="UP000033608">
    <property type="component" value="Unassembled WGS sequence"/>
</dbReference>
<dbReference type="PROSITE" id="PS51379">
    <property type="entry name" value="4FE4S_FER_2"/>
    <property type="match status" value="1"/>
</dbReference>
<reference evidence="8 10" key="1">
    <citation type="submission" date="2015-03" db="EMBL/GenBank/DDBJ databases">
        <authorList>
            <person name="Hassan Y.I."/>
            <person name="Lepp D."/>
            <person name="Zhou T."/>
        </authorList>
    </citation>
    <scope>NUCLEOTIDE SEQUENCE [LARGE SCALE GENOMIC DNA]</scope>
    <source>
        <strain evidence="8 10">DSM 17137</strain>
    </source>
</reference>
<dbReference type="STRING" id="1121477.SAMN02745223_03728"/>
<evidence type="ECO:0000256" key="1">
    <source>
        <dbReference type="ARBA" id="ARBA00022448"/>
    </source>
</evidence>
<dbReference type="RefSeq" id="WP_046134064.1">
    <property type="nucleotide sequence ID" value="NZ_FQVC01000015.1"/>
</dbReference>
<evidence type="ECO:0000256" key="2">
    <source>
        <dbReference type="ARBA" id="ARBA00022723"/>
    </source>
</evidence>
<dbReference type="AlphaFoldDB" id="A0A0F5LUS1"/>
<evidence type="ECO:0000313" key="10">
    <source>
        <dbReference type="Proteomes" id="UP000033608"/>
    </source>
</evidence>
<evidence type="ECO:0000313" key="11">
    <source>
        <dbReference type="Proteomes" id="UP000184533"/>
    </source>
</evidence>
<keyword evidence="5 6" id="KW-0411">Iron-sulfur</keyword>
<keyword evidence="2 6" id="KW-0479">Metal-binding</keyword>
<dbReference type="Pfam" id="PF13370">
    <property type="entry name" value="Fer4_13"/>
    <property type="match status" value="1"/>
</dbReference>
<reference evidence="9 11" key="2">
    <citation type="submission" date="2016-11" db="EMBL/GenBank/DDBJ databases">
        <authorList>
            <person name="Jaros S."/>
            <person name="Januszkiewicz K."/>
            <person name="Wedrychowicz H."/>
        </authorList>
    </citation>
    <scope>NUCLEOTIDE SEQUENCE [LARGE SCALE GENOMIC DNA]</scope>
    <source>
        <strain evidence="9 11">DSM 17137</strain>
    </source>
</reference>
<comment type="function">
    <text evidence="6">Ferredoxins are iron-sulfur proteins that transfer electrons in a wide variety of metabolic reactions.</text>
</comment>
<keyword evidence="4 6" id="KW-0408">Iron</keyword>
<keyword evidence="3 6" id="KW-0249">Electron transport</keyword>
<dbReference type="GO" id="GO:0009055">
    <property type="term" value="F:electron transfer activity"/>
    <property type="evidence" value="ECO:0007669"/>
    <property type="project" value="UniProtKB-UniRule"/>
</dbReference>
<name>A0A0F5LUS1_9HYPH</name>
<evidence type="ECO:0000259" key="7">
    <source>
        <dbReference type="PROSITE" id="PS51379"/>
    </source>
</evidence>
<dbReference type="EMBL" id="LAJF01000041">
    <property type="protein sequence ID" value="KKB86110.1"/>
    <property type="molecule type" value="Genomic_DNA"/>
</dbReference>
<dbReference type="Gene3D" id="3.30.70.20">
    <property type="match status" value="1"/>
</dbReference>
<proteinExistence type="predicted"/>
<accession>A0A0F5LUS1</accession>
<dbReference type="SUPFAM" id="SSF54862">
    <property type="entry name" value="4Fe-4S ferredoxins"/>
    <property type="match status" value="1"/>
</dbReference>
<evidence type="ECO:0000313" key="8">
    <source>
        <dbReference type="EMBL" id="KKB86110.1"/>
    </source>
</evidence>
<evidence type="ECO:0000256" key="6">
    <source>
        <dbReference type="RuleBase" id="RU368020"/>
    </source>
</evidence>
<dbReference type="PANTHER" id="PTHR36923:SF3">
    <property type="entry name" value="FERREDOXIN"/>
    <property type="match status" value="1"/>
</dbReference>
<evidence type="ECO:0000256" key="4">
    <source>
        <dbReference type="ARBA" id="ARBA00023004"/>
    </source>
</evidence>
<dbReference type="InterPro" id="IPR051269">
    <property type="entry name" value="Fe-S_cluster_ET"/>
</dbReference>
<dbReference type="OrthoDB" id="581683at2"/>
<keyword evidence="1 6" id="KW-0813">Transport</keyword>
<evidence type="ECO:0000256" key="3">
    <source>
        <dbReference type="ARBA" id="ARBA00022982"/>
    </source>
</evidence>
<dbReference type="GO" id="GO:0005506">
    <property type="term" value="F:iron ion binding"/>
    <property type="evidence" value="ECO:0007669"/>
    <property type="project" value="UniProtKB-UniRule"/>
</dbReference>
<gene>
    <name evidence="9" type="ORF">SAMN02745223_03728</name>
    <name evidence="8" type="ORF">VW29_04315</name>
</gene>
<dbReference type="Proteomes" id="UP000184533">
    <property type="component" value="Unassembled WGS sequence"/>
</dbReference>